<evidence type="ECO:0000256" key="2">
    <source>
        <dbReference type="SAM" id="Phobius"/>
    </source>
</evidence>
<evidence type="ECO:0000256" key="1">
    <source>
        <dbReference type="SAM" id="Coils"/>
    </source>
</evidence>
<feature type="transmembrane region" description="Helical" evidence="2">
    <location>
        <begin position="61"/>
        <end position="79"/>
    </location>
</feature>
<name>A0A8S9ZLJ0_9BILA</name>
<protein>
    <submittedName>
        <fullName evidence="3">Uncharacterized protein</fullName>
    </submittedName>
</protein>
<comment type="caution">
    <text evidence="3">The sequence shown here is derived from an EMBL/GenBank/DDBJ whole genome shotgun (WGS) entry which is preliminary data.</text>
</comment>
<accession>A0A8S9ZLJ0</accession>
<keyword evidence="4" id="KW-1185">Reference proteome</keyword>
<keyword evidence="2" id="KW-0812">Transmembrane</keyword>
<evidence type="ECO:0000313" key="4">
    <source>
        <dbReference type="Proteomes" id="UP000605970"/>
    </source>
</evidence>
<proteinExistence type="predicted"/>
<evidence type="ECO:0000313" key="3">
    <source>
        <dbReference type="EMBL" id="KAF7634155.1"/>
    </source>
</evidence>
<dbReference type="AlphaFoldDB" id="A0A8S9ZLJ0"/>
<reference evidence="3" key="1">
    <citation type="journal article" date="2020" name="Ecol. Evol.">
        <title>Genome structure and content of the rice root-knot nematode (Meloidogyne graminicola).</title>
        <authorList>
            <person name="Phan N.T."/>
            <person name="Danchin E.G.J."/>
            <person name="Klopp C."/>
            <person name="Perfus-Barbeoch L."/>
            <person name="Kozlowski D.K."/>
            <person name="Koutsovoulos G.D."/>
            <person name="Lopez-Roques C."/>
            <person name="Bouchez O."/>
            <person name="Zahm M."/>
            <person name="Besnard G."/>
            <person name="Bellafiore S."/>
        </authorList>
    </citation>
    <scope>NUCLEOTIDE SEQUENCE</scope>
    <source>
        <strain evidence="3">VN-18</strain>
    </source>
</reference>
<organism evidence="3 4">
    <name type="scientific">Meloidogyne graminicola</name>
    <dbReference type="NCBI Taxonomy" id="189291"/>
    <lineage>
        <taxon>Eukaryota</taxon>
        <taxon>Metazoa</taxon>
        <taxon>Ecdysozoa</taxon>
        <taxon>Nematoda</taxon>
        <taxon>Chromadorea</taxon>
        <taxon>Rhabditida</taxon>
        <taxon>Tylenchina</taxon>
        <taxon>Tylenchomorpha</taxon>
        <taxon>Tylenchoidea</taxon>
        <taxon>Meloidogynidae</taxon>
        <taxon>Meloidogyninae</taxon>
        <taxon>Meloidogyne</taxon>
    </lineage>
</organism>
<keyword evidence="1" id="KW-0175">Coiled coil</keyword>
<sequence length="164" mass="18651">MTNFDVDYSKGQTVVVGKNKITASQVEFATDKDGLLSLADIKCFFPTAFGLYYLTELGRKHVLRFLFFNIILVFEVIVSDQKPTPLMLKIQEDLKADLQKLDDKIVAVENKLVTLEDRLLKAIVDKKTHYMVVILFNRICKNTVELHYAKSSGNSLVHSDHLAE</sequence>
<keyword evidence="2" id="KW-0472">Membrane</keyword>
<dbReference type="Proteomes" id="UP000605970">
    <property type="component" value="Unassembled WGS sequence"/>
</dbReference>
<gene>
    <name evidence="3" type="ORF">Mgra_00006453</name>
</gene>
<dbReference type="EMBL" id="JABEBT010000063">
    <property type="protein sequence ID" value="KAF7634155.1"/>
    <property type="molecule type" value="Genomic_DNA"/>
</dbReference>
<keyword evidence="2" id="KW-1133">Transmembrane helix</keyword>
<feature type="coiled-coil region" evidence="1">
    <location>
        <begin position="91"/>
        <end position="118"/>
    </location>
</feature>